<feature type="compositionally biased region" description="Acidic residues" evidence="1">
    <location>
        <begin position="53"/>
        <end position="65"/>
    </location>
</feature>
<organism evidence="2 3">
    <name type="scientific">Aphis glycines</name>
    <name type="common">Soybean aphid</name>
    <dbReference type="NCBI Taxonomy" id="307491"/>
    <lineage>
        <taxon>Eukaryota</taxon>
        <taxon>Metazoa</taxon>
        <taxon>Ecdysozoa</taxon>
        <taxon>Arthropoda</taxon>
        <taxon>Hexapoda</taxon>
        <taxon>Insecta</taxon>
        <taxon>Pterygota</taxon>
        <taxon>Neoptera</taxon>
        <taxon>Paraneoptera</taxon>
        <taxon>Hemiptera</taxon>
        <taxon>Sternorrhyncha</taxon>
        <taxon>Aphidomorpha</taxon>
        <taxon>Aphidoidea</taxon>
        <taxon>Aphididae</taxon>
        <taxon>Aphidini</taxon>
        <taxon>Aphis</taxon>
        <taxon>Aphis</taxon>
    </lineage>
</organism>
<reference evidence="2 3" key="1">
    <citation type="submission" date="2019-08" db="EMBL/GenBank/DDBJ databases">
        <title>The genome of the soybean aphid Biotype 1, its phylome, world population structure and adaptation to the North American continent.</title>
        <authorList>
            <person name="Giordano R."/>
            <person name="Donthu R.K."/>
            <person name="Hernandez A.G."/>
            <person name="Wright C.L."/>
            <person name="Zimin A.V."/>
        </authorList>
    </citation>
    <scope>NUCLEOTIDE SEQUENCE [LARGE SCALE GENOMIC DNA]</scope>
    <source>
        <tissue evidence="2">Whole aphids</tissue>
    </source>
</reference>
<evidence type="ECO:0000256" key="1">
    <source>
        <dbReference type="SAM" id="MobiDB-lite"/>
    </source>
</evidence>
<dbReference type="OrthoDB" id="10376417at2759"/>
<feature type="region of interest" description="Disordered" evidence="1">
    <location>
        <begin position="43"/>
        <end position="270"/>
    </location>
</feature>
<comment type="caution">
    <text evidence="2">The sequence shown here is derived from an EMBL/GenBank/DDBJ whole genome shotgun (WGS) entry which is preliminary data.</text>
</comment>
<evidence type="ECO:0000313" key="3">
    <source>
        <dbReference type="Proteomes" id="UP000475862"/>
    </source>
</evidence>
<name>A0A6G0TJN9_APHGL</name>
<proteinExistence type="predicted"/>
<protein>
    <submittedName>
        <fullName evidence="2">Uncharacterized protein</fullName>
    </submittedName>
</protein>
<sequence length="575" mass="65476">MSEPLVVVELKKLTPAEITKFTSKKQKKQRKYKPNKKLRIEKNISVLKQDSSVESDEDIPNEDIPNEMTIEQTVDENNGMDESVPKQDSLVESDEDIANEDIPNEMTIEQTVDENNGMDESVPKQDSSVESDEDIPNEMTIEQTVDGIDESVPKQDSLVESDEDIPNEDIPNEMTIEQTVDENNGMDESVRKQDSSVESDEDIPNEMTIEQTVDENNGMDESVPKQDSSVESDEDIPNEMTIEQTVDENNGMDESVPNQDSSVESDEDIPNEMTIEQTVDENNGMDESVHKQESSVKSYKLIPCMNIKQEMHNNDYMMDNGTQSMDNMPNVSNDFDPNIVIKQEVEDEDHGYATNYNDVEEEDDNMFDDSSNNFIPGIFNREMQNDNMGNFMHITAQGNMFGQSNNFIPNFNYGHGHNVVNMRMVLPHYMYNTNGEILPVAFHNNDNEWINHAQGHMYDPSNHLIPNIMHGQGFQNNDYVGNTISQANHNMPGTSYDLAPVRIKQENHNYDDMNNIAQGHMYDPSNNLIPNIIHEQGFQNNDYVGNNISYQNEYIPSSSNGYVPYIPIKQEILED</sequence>
<dbReference type="AlphaFoldDB" id="A0A6G0TJN9"/>
<keyword evidence="3" id="KW-1185">Reference proteome</keyword>
<feature type="compositionally biased region" description="Acidic residues" evidence="1">
    <location>
        <begin position="159"/>
        <end position="171"/>
    </location>
</feature>
<gene>
    <name evidence="2" type="ORF">AGLY_008992</name>
</gene>
<dbReference type="Proteomes" id="UP000475862">
    <property type="component" value="Unassembled WGS sequence"/>
</dbReference>
<dbReference type="EMBL" id="VYZN01000031">
    <property type="protein sequence ID" value="KAE9533913.1"/>
    <property type="molecule type" value="Genomic_DNA"/>
</dbReference>
<evidence type="ECO:0000313" key="2">
    <source>
        <dbReference type="EMBL" id="KAE9533913.1"/>
    </source>
</evidence>
<feature type="compositionally biased region" description="Acidic residues" evidence="1">
    <location>
        <begin position="91"/>
        <end position="103"/>
    </location>
</feature>
<accession>A0A6G0TJN9</accession>